<accession>A0A4S4FRN7</accession>
<dbReference type="InterPro" id="IPR052526">
    <property type="entry name" value="HTH-type_Bedaq_tolerance"/>
</dbReference>
<gene>
    <name evidence="5" type="ORF">E6C64_00895</name>
</gene>
<organism evidence="5 6">
    <name type="scientific">Naasia lichenicola</name>
    <dbReference type="NCBI Taxonomy" id="2565933"/>
    <lineage>
        <taxon>Bacteria</taxon>
        <taxon>Bacillati</taxon>
        <taxon>Actinomycetota</taxon>
        <taxon>Actinomycetes</taxon>
        <taxon>Micrococcales</taxon>
        <taxon>Microbacteriaceae</taxon>
        <taxon>Naasia</taxon>
    </lineage>
</organism>
<dbReference type="AlphaFoldDB" id="A0A4S4FRN7"/>
<name>A0A4S4FRN7_9MICO</name>
<dbReference type="InterPro" id="IPR023187">
    <property type="entry name" value="Tscrpt_reg_MarR-type_CS"/>
</dbReference>
<dbReference type="PROSITE" id="PS50995">
    <property type="entry name" value="HTH_MARR_2"/>
    <property type="match status" value="1"/>
</dbReference>
<feature type="domain" description="HTH marR-type" evidence="4">
    <location>
        <begin position="1"/>
        <end position="149"/>
    </location>
</feature>
<proteinExistence type="predicted"/>
<evidence type="ECO:0000259" key="4">
    <source>
        <dbReference type="PROSITE" id="PS50995"/>
    </source>
</evidence>
<protein>
    <submittedName>
        <fullName evidence="5">MarR family transcriptional regulator</fullName>
    </submittedName>
</protein>
<keyword evidence="1" id="KW-0805">Transcription regulation</keyword>
<dbReference type="GO" id="GO:0003677">
    <property type="term" value="F:DNA binding"/>
    <property type="evidence" value="ECO:0007669"/>
    <property type="project" value="UniProtKB-KW"/>
</dbReference>
<dbReference type="Proteomes" id="UP000309133">
    <property type="component" value="Unassembled WGS sequence"/>
</dbReference>
<dbReference type="SUPFAM" id="SSF46785">
    <property type="entry name" value="Winged helix' DNA-binding domain"/>
    <property type="match status" value="1"/>
</dbReference>
<reference evidence="5 6" key="1">
    <citation type="submission" date="2019-04" db="EMBL/GenBank/DDBJ databases">
        <authorList>
            <person name="Jiang L."/>
        </authorList>
    </citation>
    <scope>NUCLEOTIDE SEQUENCE [LARGE SCALE GENOMIC DNA]</scope>
    <source>
        <strain evidence="5 6">YIM 131853</strain>
    </source>
</reference>
<dbReference type="PRINTS" id="PR00598">
    <property type="entry name" value="HTHMARR"/>
</dbReference>
<dbReference type="PANTHER" id="PTHR39515">
    <property type="entry name" value="CONSERVED PROTEIN"/>
    <property type="match status" value="1"/>
</dbReference>
<keyword evidence="2" id="KW-0238">DNA-binding</keyword>
<evidence type="ECO:0000256" key="1">
    <source>
        <dbReference type="ARBA" id="ARBA00023015"/>
    </source>
</evidence>
<evidence type="ECO:0000256" key="3">
    <source>
        <dbReference type="ARBA" id="ARBA00023163"/>
    </source>
</evidence>
<dbReference type="InterPro" id="IPR036388">
    <property type="entry name" value="WH-like_DNA-bd_sf"/>
</dbReference>
<keyword evidence="6" id="KW-1185">Reference proteome</keyword>
<sequence length="154" mass="15981">MRATRSPHPVGGAAVQDATSTLEWRLAYVVGRANRRLQGATGGLSHGLLSALATVANRGPIRPADLAAAELVSAPSITRVIADLEARGLVERSSDPIDGRAYLIQVSEEGTAAVQRAREARAIAMADLLAELDAAERAAITAALPALERAIRAG</sequence>
<dbReference type="InterPro" id="IPR036390">
    <property type="entry name" value="WH_DNA-bd_sf"/>
</dbReference>
<dbReference type="Gene3D" id="1.10.10.10">
    <property type="entry name" value="Winged helix-like DNA-binding domain superfamily/Winged helix DNA-binding domain"/>
    <property type="match status" value="1"/>
</dbReference>
<evidence type="ECO:0000313" key="6">
    <source>
        <dbReference type="Proteomes" id="UP000309133"/>
    </source>
</evidence>
<dbReference type="InterPro" id="IPR000835">
    <property type="entry name" value="HTH_MarR-typ"/>
</dbReference>
<evidence type="ECO:0000256" key="2">
    <source>
        <dbReference type="ARBA" id="ARBA00023125"/>
    </source>
</evidence>
<dbReference type="SMART" id="SM00347">
    <property type="entry name" value="HTH_MARR"/>
    <property type="match status" value="1"/>
</dbReference>
<dbReference type="PANTHER" id="PTHR39515:SF2">
    <property type="entry name" value="HTH-TYPE TRANSCRIPTIONAL REGULATOR RV0880"/>
    <property type="match status" value="1"/>
</dbReference>
<keyword evidence="3" id="KW-0804">Transcription</keyword>
<dbReference type="EMBL" id="SSSM01000001">
    <property type="protein sequence ID" value="THG32961.1"/>
    <property type="molecule type" value="Genomic_DNA"/>
</dbReference>
<comment type="caution">
    <text evidence="5">The sequence shown here is derived from an EMBL/GenBank/DDBJ whole genome shotgun (WGS) entry which is preliminary data.</text>
</comment>
<dbReference type="Pfam" id="PF01047">
    <property type="entry name" value="MarR"/>
    <property type="match status" value="1"/>
</dbReference>
<dbReference type="GO" id="GO:0003700">
    <property type="term" value="F:DNA-binding transcription factor activity"/>
    <property type="evidence" value="ECO:0007669"/>
    <property type="project" value="InterPro"/>
</dbReference>
<dbReference type="PROSITE" id="PS01117">
    <property type="entry name" value="HTH_MARR_1"/>
    <property type="match status" value="1"/>
</dbReference>
<evidence type="ECO:0000313" key="5">
    <source>
        <dbReference type="EMBL" id="THG32961.1"/>
    </source>
</evidence>